<dbReference type="EMBL" id="CP015449">
    <property type="protein sequence ID" value="AWH90976.1"/>
    <property type="molecule type" value="Genomic_DNA"/>
</dbReference>
<proteinExistence type="predicted"/>
<name>A0A2S1R3V5_9ACTN</name>
<reference evidence="2 3" key="1">
    <citation type="submission" date="2016-04" db="EMBL/GenBank/DDBJ databases">
        <title>Complete genome sequence of Dietzia lutea YIM 80766T, a strain isolated from desert soil in Egypt.</title>
        <authorList>
            <person name="Zhao J."/>
            <person name="Hu B."/>
            <person name="Geng S."/>
            <person name="Nie Y."/>
            <person name="Tang Y."/>
        </authorList>
    </citation>
    <scope>NUCLEOTIDE SEQUENCE [LARGE SCALE GENOMIC DNA]</scope>
    <source>
        <strain evidence="2 3">YIM 80766</strain>
    </source>
</reference>
<accession>A0A2S1R3V5</accession>
<evidence type="ECO:0000313" key="3">
    <source>
        <dbReference type="Proteomes" id="UP000244928"/>
    </source>
</evidence>
<dbReference type="Pfam" id="PF20815">
    <property type="entry name" value="GIY_YIG_2"/>
    <property type="match status" value="1"/>
</dbReference>
<organism evidence="2 3">
    <name type="scientific">Dietzia lutea</name>
    <dbReference type="NCBI Taxonomy" id="546160"/>
    <lineage>
        <taxon>Bacteria</taxon>
        <taxon>Bacillati</taxon>
        <taxon>Actinomycetota</taxon>
        <taxon>Actinomycetes</taxon>
        <taxon>Mycobacteriales</taxon>
        <taxon>Dietziaceae</taxon>
        <taxon>Dietzia</taxon>
    </lineage>
</organism>
<evidence type="ECO:0000259" key="1">
    <source>
        <dbReference type="Pfam" id="PF20815"/>
    </source>
</evidence>
<dbReference type="InterPro" id="IPR049311">
    <property type="entry name" value="GIY_YIG_cat"/>
</dbReference>
<protein>
    <recommendedName>
        <fullName evidence="1">GIY-YIG catalytic domain-containing protein</fullName>
    </recommendedName>
</protein>
<dbReference type="OrthoDB" id="2866199at2"/>
<feature type="domain" description="GIY-YIG catalytic" evidence="1">
    <location>
        <begin position="34"/>
        <end position="161"/>
    </location>
</feature>
<dbReference type="KEGG" id="dlu:A6035_00910"/>
<gene>
    <name evidence="2" type="ORF">A6035_00910</name>
</gene>
<dbReference type="Proteomes" id="UP000244928">
    <property type="component" value="Chromosome"/>
</dbReference>
<sequence length="176" mass="19338">MTAPHSPGPAATIAGLSFTTHPLGGLTTLPAAPGLYAWWAAPDIIPNLPGPAHPNNEGLRLLYLGIASNLRRRIISNHLRRSGSSTLRRTLAGLLLTQHSYRTERTDRVVLVPEDEDRLTDWMHTHLRLSWYEHPDPASVEPVVIARWAPPLNLDHTTGATRDIVKAARTAYNTSA</sequence>
<dbReference type="AlphaFoldDB" id="A0A2S1R3V5"/>
<evidence type="ECO:0000313" key="2">
    <source>
        <dbReference type="EMBL" id="AWH90976.1"/>
    </source>
</evidence>
<keyword evidence="3" id="KW-1185">Reference proteome</keyword>
<dbReference type="RefSeq" id="WP_108846246.1">
    <property type="nucleotide sequence ID" value="NZ_CP015449.1"/>
</dbReference>